<proteinExistence type="predicted"/>
<organism evidence="2 3">
    <name type="scientific">Dichanthelium oligosanthes</name>
    <dbReference type="NCBI Taxonomy" id="888268"/>
    <lineage>
        <taxon>Eukaryota</taxon>
        <taxon>Viridiplantae</taxon>
        <taxon>Streptophyta</taxon>
        <taxon>Embryophyta</taxon>
        <taxon>Tracheophyta</taxon>
        <taxon>Spermatophyta</taxon>
        <taxon>Magnoliopsida</taxon>
        <taxon>Liliopsida</taxon>
        <taxon>Poales</taxon>
        <taxon>Poaceae</taxon>
        <taxon>PACMAD clade</taxon>
        <taxon>Panicoideae</taxon>
        <taxon>Panicodae</taxon>
        <taxon>Paniceae</taxon>
        <taxon>Dichantheliinae</taxon>
        <taxon>Dichanthelium</taxon>
    </lineage>
</organism>
<name>A0A1E5V8A7_9POAL</name>
<reference evidence="2 3" key="1">
    <citation type="submission" date="2016-09" db="EMBL/GenBank/DDBJ databases">
        <title>The draft genome of Dichanthelium oligosanthes: A C3 panicoid grass species.</title>
        <authorList>
            <person name="Studer A.J."/>
            <person name="Schnable J.C."/>
            <person name="Brutnell T.P."/>
        </authorList>
    </citation>
    <scope>NUCLEOTIDE SEQUENCE [LARGE SCALE GENOMIC DNA]</scope>
    <source>
        <strain evidence="3">cv. Kellogg 1175</strain>
        <tissue evidence="2">Leaf</tissue>
    </source>
</reference>
<dbReference type="AlphaFoldDB" id="A0A1E5V8A7"/>
<dbReference type="EMBL" id="LWDX02048037">
    <property type="protein sequence ID" value="OEL21393.1"/>
    <property type="molecule type" value="Genomic_DNA"/>
</dbReference>
<feature type="chain" id="PRO_5009187858" description="Secreted protein" evidence="1">
    <location>
        <begin position="27"/>
        <end position="87"/>
    </location>
</feature>
<dbReference type="Proteomes" id="UP000095767">
    <property type="component" value="Unassembled WGS sequence"/>
</dbReference>
<keyword evidence="1" id="KW-0732">Signal</keyword>
<sequence length="87" mass="9538">MPRRSGGVLSLGWNVLVFFQLRQLRCTTGGLTSENCSPRSDVVDYTHSSCSSFEEFGESATRVCSTGDPLCPMSFCNVSGRMLSFRS</sequence>
<evidence type="ECO:0000256" key="1">
    <source>
        <dbReference type="SAM" id="SignalP"/>
    </source>
</evidence>
<feature type="signal peptide" evidence="1">
    <location>
        <begin position="1"/>
        <end position="26"/>
    </location>
</feature>
<protein>
    <recommendedName>
        <fullName evidence="4">Secreted protein</fullName>
    </recommendedName>
</protein>
<evidence type="ECO:0000313" key="2">
    <source>
        <dbReference type="EMBL" id="OEL21393.1"/>
    </source>
</evidence>
<evidence type="ECO:0000313" key="3">
    <source>
        <dbReference type="Proteomes" id="UP000095767"/>
    </source>
</evidence>
<keyword evidence="3" id="KW-1185">Reference proteome</keyword>
<accession>A0A1E5V8A7</accession>
<evidence type="ECO:0008006" key="4">
    <source>
        <dbReference type="Google" id="ProtNLM"/>
    </source>
</evidence>
<comment type="caution">
    <text evidence="2">The sequence shown here is derived from an EMBL/GenBank/DDBJ whole genome shotgun (WGS) entry which is preliminary data.</text>
</comment>
<gene>
    <name evidence="2" type="ORF">BAE44_0017588</name>
</gene>